<dbReference type="GO" id="GO:0016020">
    <property type="term" value="C:membrane"/>
    <property type="evidence" value="ECO:0007669"/>
    <property type="project" value="UniProtKB-SubCell"/>
</dbReference>
<dbReference type="PANTHER" id="PTHR31562">
    <property type="entry name" value="PROTEIN CBG18972"/>
    <property type="match status" value="1"/>
</dbReference>
<proteinExistence type="inferred from homology"/>
<dbReference type="InterPro" id="IPR008166">
    <property type="entry name" value="Glyco_transf_92"/>
</dbReference>
<keyword evidence="4" id="KW-0808">Transferase</keyword>
<protein>
    <submittedName>
        <fullName evidence="9">Glycosyltransferase family 92 protein</fullName>
    </submittedName>
</protein>
<dbReference type="WBParaSite" id="SSTP_0001159700.1">
    <property type="protein sequence ID" value="SSTP_0001159700.1"/>
    <property type="gene ID" value="SSTP_0001159700"/>
</dbReference>
<dbReference type="WBParaSite" id="TCONS_00003858.p1">
    <property type="protein sequence ID" value="TCONS_00003858.p1"/>
    <property type="gene ID" value="XLOC_000524"/>
</dbReference>
<evidence type="ECO:0000313" key="7">
    <source>
        <dbReference type="Proteomes" id="UP000035681"/>
    </source>
</evidence>
<comment type="similarity">
    <text evidence="2">Belongs to the glycosyltransferase 92 family.</text>
</comment>
<dbReference type="STRING" id="6248.A0A0K0EQ68"/>
<dbReference type="GO" id="GO:0016757">
    <property type="term" value="F:glycosyltransferase activity"/>
    <property type="evidence" value="ECO:0007669"/>
    <property type="project" value="UniProtKB-KW"/>
</dbReference>
<name>A0A0K0EQ68_STRER</name>
<reference evidence="8" key="1">
    <citation type="submission" date="2015-08" db="UniProtKB">
        <authorList>
            <consortium name="WormBaseParasite"/>
        </authorList>
    </citation>
    <scope>IDENTIFICATION</scope>
</reference>
<keyword evidence="7" id="KW-1185">Reference proteome</keyword>
<evidence type="ECO:0000256" key="5">
    <source>
        <dbReference type="ARBA" id="ARBA00023136"/>
    </source>
</evidence>
<sequence>MLFFQKIYFYYIFLLFYFIIQTNFQLINKNEDFRNGKINKNIKPSEIGILMINEKDDQYDNYKLAIESVHCYCLHYGYTFKIINFNTSPKLPVLCPQEDFFFARHCAVSLFLEEFKSTIKYAIVVDSDIGIINPFHRLEKFISKESIIFTRRLMTHEIAASPYIVKNNEYGRKFLKEWAQFFYKLPPVFHGSDNGALMTMFMMKFYDNKHYDERYKMCLIYYATIKNWNDYRKFCVCVNTILKNISKLNFNNDSYIFDNGNVKVLTKKENLIGMVRDIWIGKSKWAPIDFMIHGLKKKTQNNSRAPFGYWESPLYNEGFSLNKCYYSNFTYLWEYKPKYITSNDKIISFLEKELLSTTKQHSELEKELNKSIKNNTLKGKTLFYIRSAFQLYNSPFITILFLSYKTDNRLQSFSNIFQFHENNNEDENSSKIGGFIAEISETMFIKHFSDVEKIIINNKSIVKQTSAAVCSPILQNFNIPGKLLHFFKYWLSIDKSIKFYLYYHSVSEKILNLINKINEKYKNIEIVNWGSLPYSEKEDYIDPNFELNFRGQELARADCVLRNKNKVKYVIFPELNQEFYQIDNLNFLNNLLKKYQKASVFKFSLQNEITTSNSINVLNTNSNFIKDKYSKLTIIIPERINLPFTQKLRTFHVNPTFIYSRIVDYQNITFVLPEGNIIHNYSVPVTHWDRTPMLLPKNKWKQF</sequence>
<dbReference type="InterPro" id="IPR029044">
    <property type="entry name" value="Nucleotide-diphossugar_trans"/>
</dbReference>
<keyword evidence="6" id="KW-0812">Transmembrane</keyword>
<dbReference type="Gene3D" id="3.90.550.10">
    <property type="entry name" value="Spore Coat Polysaccharide Biosynthesis Protein SpsA, Chain A"/>
    <property type="match status" value="1"/>
</dbReference>
<dbReference type="Proteomes" id="UP000035681">
    <property type="component" value="Unplaced"/>
</dbReference>
<keyword evidence="5 6" id="KW-0472">Membrane</keyword>
<keyword evidence="6" id="KW-1133">Transmembrane helix</keyword>
<evidence type="ECO:0000313" key="8">
    <source>
        <dbReference type="WBParaSite" id="SSTP_0001159700.1"/>
    </source>
</evidence>
<keyword evidence="3" id="KW-0328">Glycosyltransferase</keyword>
<organism evidence="8">
    <name type="scientific">Strongyloides stercoralis</name>
    <name type="common">Threadworm</name>
    <dbReference type="NCBI Taxonomy" id="6248"/>
    <lineage>
        <taxon>Eukaryota</taxon>
        <taxon>Metazoa</taxon>
        <taxon>Ecdysozoa</taxon>
        <taxon>Nematoda</taxon>
        <taxon>Chromadorea</taxon>
        <taxon>Rhabditida</taxon>
        <taxon>Tylenchina</taxon>
        <taxon>Panagrolaimomorpha</taxon>
        <taxon>Strongyloidoidea</taxon>
        <taxon>Strongyloididae</taxon>
        <taxon>Strongyloides</taxon>
    </lineage>
</organism>
<accession>A0A0K0EQ68</accession>
<evidence type="ECO:0000256" key="4">
    <source>
        <dbReference type="ARBA" id="ARBA00022679"/>
    </source>
</evidence>
<feature type="transmembrane region" description="Helical" evidence="6">
    <location>
        <begin position="7"/>
        <end position="27"/>
    </location>
</feature>
<dbReference type="Pfam" id="PF01697">
    <property type="entry name" value="Glyco_transf_92"/>
    <property type="match status" value="1"/>
</dbReference>
<evidence type="ECO:0000256" key="3">
    <source>
        <dbReference type="ARBA" id="ARBA00022676"/>
    </source>
</evidence>
<dbReference type="Pfam" id="PF03314">
    <property type="entry name" value="DUF273"/>
    <property type="match status" value="1"/>
</dbReference>
<dbReference type="PANTHER" id="PTHR31562:SF2">
    <property type="entry name" value="NUCLEOTIDE-DIPHOSPHO-SUGAR TRANSFERASE"/>
    <property type="match status" value="1"/>
</dbReference>
<evidence type="ECO:0000256" key="6">
    <source>
        <dbReference type="SAM" id="Phobius"/>
    </source>
</evidence>
<dbReference type="AlphaFoldDB" id="A0A0K0EQ68"/>
<comment type="subcellular location">
    <subcellularLocation>
        <location evidence="1">Membrane</location>
        <topology evidence="1">Single-pass membrane protein</topology>
    </subcellularLocation>
</comment>
<evidence type="ECO:0000256" key="1">
    <source>
        <dbReference type="ARBA" id="ARBA00004167"/>
    </source>
</evidence>
<dbReference type="InterPro" id="IPR004988">
    <property type="entry name" value="DUF273"/>
</dbReference>
<evidence type="ECO:0000256" key="2">
    <source>
        <dbReference type="ARBA" id="ARBA00007647"/>
    </source>
</evidence>
<evidence type="ECO:0000313" key="9">
    <source>
        <dbReference type="WBParaSite" id="TCONS_00003858.p1"/>
    </source>
</evidence>